<sequence>NADQNNQNSLINLARKFTAFRSNEGTYKKTKLEAVIPSLFGVKTMDEVSTIIRVDFIPDEVAFKLPIETFRLANKGDAVAIMIVQEMGRAQGQYAASIVKHLGMEKEKLPLVLIGSLFGTNNPYLIDPYIDEVRRIAKKAFTIIPNFPPVKGAYLLAVDAMVGVASSL</sequence>
<proteinExistence type="predicted"/>
<accession>A0A8J6NYR6</accession>
<protein>
    <submittedName>
        <fullName evidence="1">Uncharacterized protein</fullName>
    </submittedName>
</protein>
<name>A0A8J6NYR6_9BACT</name>
<dbReference type="EMBL" id="JACNIG010000104">
    <property type="protein sequence ID" value="MBC8431028.1"/>
    <property type="molecule type" value="Genomic_DNA"/>
</dbReference>
<dbReference type="SUPFAM" id="SSF53067">
    <property type="entry name" value="Actin-like ATPase domain"/>
    <property type="match status" value="1"/>
</dbReference>
<comment type="caution">
    <text evidence="1">The sequence shown here is derived from an EMBL/GenBank/DDBJ whole genome shotgun (WGS) entry which is preliminary data.</text>
</comment>
<dbReference type="AlphaFoldDB" id="A0A8J6NYR6"/>
<gene>
    <name evidence="1" type="ORF">H8D96_03825</name>
</gene>
<dbReference type="Gene3D" id="3.30.420.40">
    <property type="match status" value="1"/>
</dbReference>
<feature type="non-terminal residue" evidence="1">
    <location>
        <position position="1"/>
    </location>
</feature>
<reference evidence="1 2" key="1">
    <citation type="submission" date="2020-08" db="EMBL/GenBank/DDBJ databases">
        <title>Bridging the membrane lipid divide: bacteria of the FCB group superphylum have the potential to synthesize archaeal ether lipids.</title>
        <authorList>
            <person name="Villanueva L."/>
            <person name="Von Meijenfeldt F.A.B."/>
            <person name="Westbye A.B."/>
            <person name="Yadav S."/>
            <person name="Hopmans E.C."/>
            <person name="Dutilh B.E."/>
            <person name="Sinninghe Damste J.S."/>
        </authorList>
    </citation>
    <scope>NUCLEOTIDE SEQUENCE [LARGE SCALE GENOMIC DNA]</scope>
    <source>
        <strain evidence="1">NIOZ-UU17</strain>
    </source>
</reference>
<dbReference type="InterPro" id="IPR043129">
    <property type="entry name" value="ATPase_NBD"/>
</dbReference>
<evidence type="ECO:0000313" key="2">
    <source>
        <dbReference type="Proteomes" id="UP000605201"/>
    </source>
</evidence>
<evidence type="ECO:0000313" key="1">
    <source>
        <dbReference type="EMBL" id="MBC8431028.1"/>
    </source>
</evidence>
<dbReference type="Proteomes" id="UP000605201">
    <property type="component" value="Unassembled WGS sequence"/>
</dbReference>
<organism evidence="1 2">
    <name type="scientific">Candidatus Desulfatibia vada</name>
    <dbReference type="NCBI Taxonomy" id="2841696"/>
    <lineage>
        <taxon>Bacteria</taxon>
        <taxon>Pseudomonadati</taxon>
        <taxon>Thermodesulfobacteriota</taxon>
        <taxon>Desulfobacteria</taxon>
        <taxon>Desulfobacterales</taxon>
        <taxon>Desulfobacterales incertae sedis</taxon>
        <taxon>Candidatus Desulfatibia</taxon>
    </lineage>
</organism>